<dbReference type="EMBL" id="CP023702">
    <property type="protein sequence ID" value="QEU71322.1"/>
    <property type="molecule type" value="Genomic_DNA"/>
</dbReference>
<keyword evidence="4" id="KW-1185">Reference proteome</keyword>
<proteinExistence type="predicted"/>
<name>A0A5J6F5C4_9ACTN</name>
<evidence type="ECO:0000313" key="4">
    <source>
        <dbReference type="Proteomes" id="UP000326178"/>
    </source>
</evidence>
<organism evidence="3 4">
    <name type="scientific">Streptomyces nitrosporeus</name>
    <dbReference type="NCBI Taxonomy" id="28894"/>
    <lineage>
        <taxon>Bacteria</taxon>
        <taxon>Bacillati</taxon>
        <taxon>Actinomycetota</taxon>
        <taxon>Actinomycetes</taxon>
        <taxon>Kitasatosporales</taxon>
        <taxon>Streptomycetaceae</taxon>
        <taxon>Streptomyces</taxon>
    </lineage>
</organism>
<dbReference type="Proteomes" id="UP000326178">
    <property type="component" value="Chromosome"/>
</dbReference>
<feature type="compositionally biased region" description="Low complexity" evidence="2">
    <location>
        <begin position="154"/>
        <end position="163"/>
    </location>
</feature>
<gene>
    <name evidence="3" type="ORF">CP967_04555</name>
</gene>
<sequence>MPMSDPLTLLAMAGATTVVSAMATSAWEVARDRTVALFRRRGEDMTEGEDGSVRAELEASAARVRDAAEVEAARNRQVQRWQENLEDLLRRAPELSGEVTALIDEVGALLPTAQNVWQQSVHATGGGSAYGALGPGSSVHVHHRASPHPPPPAGSAGAGEDTP</sequence>
<accession>A0A5J6F5C4</accession>
<feature type="region of interest" description="Disordered" evidence="2">
    <location>
        <begin position="128"/>
        <end position="163"/>
    </location>
</feature>
<keyword evidence="1" id="KW-0175">Coiled coil</keyword>
<dbReference type="AlphaFoldDB" id="A0A5J6F5C4"/>
<dbReference type="KEGG" id="snk:CP967_04555"/>
<protein>
    <submittedName>
        <fullName evidence="3">Uncharacterized protein</fullName>
    </submittedName>
</protein>
<feature type="coiled-coil region" evidence="1">
    <location>
        <begin position="71"/>
        <end position="98"/>
    </location>
</feature>
<evidence type="ECO:0000313" key="3">
    <source>
        <dbReference type="EMBL" id="QEU71322.1"/>
    </source>
</evidence>
<reference evidence="3 4" key="1">
    <citation type="submission" date="2017-09" db="EMBL/GenBank/DDBJ databases">
        <authorList>
            <person name="Lee N."/>
            <person name="Cho B.-K."/>
        </authorList>
    </citation>
    <scope>NUCLEOTIDE SEQUENCE [LARGE SCALE GENOMIC DNA]</scope>
    <source>
        <strain evidence="3 4">ATCC 12769</strain>
    </source>
</reference>
<evidence type="ECO:0000256" key="2">
    <source>
        <dbReference type="SAM" id="MobiDB-lite"/>
    </source>
</evidence>
<evidence type="ECO:0000256" key="1">
    <source>
        <dbReference type="SAM" id="Coils"/>
    </source>
</evidence>
<feature type="compositionally biased region" description="Low complexity" evidence="2">
    <location>
        <begin position="130"/>
        <end position="139"/>
    </location>
</feature>